<proteinExistence type="predicted"/>
<dbReference type="AlphaFoldDB" id="A0A7I4YQI6"/>
<name>A0A7I4YQI6_HAECO</name>
<accession>A0A7I4YQI6</accession>
<reference evidence="2" key="1">
    <citation type="submission" date="2020-12" db="UniProtKB">
        <authorList>
            <consortium name="WormBaseParasite"/>
        </authorList>
    </citation>
    <scope>IDENTIFICATION</scope>
    <source>
        <strain evidence="2">MHco3</strain>
    </source>
</reference>
<protein>
    <submittedName>
        <fullName evidence="2">50S ribosomal protein L25</fullName>
    </submittedName>
</protein>
<evidence type="ECO:0000313" key="1">
    <source>
        <dbReference type="Proteomes" id="UP000025227"/>
    </source>
</evidence>
<dbReference type="WBParaSite" id="HCON_00131580-00001">
    <property type="protein sequence ID" value="HCON_00131580-00001"/>
    <property type="gene ID" value="HCON_00131580"/>
</dbReference>
<organism evidence="1 2">
    <name type="scientific">Haemonchus contortus</name>
    <name type="common">Barber pole worm</name>
    <dbReference type="NCBI Taxonomy" id="6289"/>
    <lineage>
        <taxon>Eukaryota</taxon>
        <taxon>Metazoa</taxon>
        <taxon>Ecdysozoa</taxon>
        <taxon>Nematoda</taxon>
        <taxon>Chromadorea</taxon>
        <taxon>Rhabditida</taxon>
        <taxon>Rhabditina</taxon>
        <taxon>Rhabditomorpha</taxon>
        <taxon>Strongyloidea</taxon>
        <taxon>Trichostrongylidae</taxon>
        <taxon>Haemonchus</taxon>
    </lineage>
</organism>
<sequence>DNVQIGSLKDGPHVVFTISEVLTKAITPKR</sequence>
<evidence type="ECO:0000313" key="2">
    <source>
        <dbReference type="WBParaSite" id="HCON_00131580-00001"/>
    </source>
</evidence>
<keyword evidence="1" id="KW-1185">Reference proteome</keyword>
<dbReference type="Proteomes" id="UP000025227">
    <property type="component" value="Unplaced"/>
</dbReference>